<feature type="domain" description="Alpha-carbonic anhydrase" evidence="11">
    <location>
        <begin position="28"/>
        <end position="265"/>
    </location>
</feature>
<dbReference type="PANTHER" id="PTHR18952">
    <property type="entry name" value="CARBONIC ANHYDRASE"/>
    <property type="match status" value="1"/>
</dbReference>
<dbReference type="PROSITE" id="PS51144">
    <property type="entry name" value="ALPHA_CA_2"/>
    <property type="match status" value="1"/>
</dbReference>
<organism evidence="12 13">
    <name type="scientific">Erythroxylum novogranatense</name>
    <dbReference type="NCBI Taxonomy" id="1862640"/>
    <lineage>
        <taxon>Eukaryota</taxon>
        <taxon>Viridiplantae</taxon>
        <taxon>Streptophyta</taxon>
        <taxon>Embryophyta</taxon>
        <taxon>Tracheophyta</taxon>
        <taxon>Spermatophyta</taxon>
        <taxon>Magnoliopsida</taxon>
        <taxon>eudicotyledons</taxon>
        <taxon>Gunneridae</taxon>
        <taxon>Pentapetalae</taxon>
        <taxon>rosids</taxon>
        <taxon>fabids</taxon>
        <taxon>Malpighiales</taxon>
        <taxon>Erythroxylaceae</taxon>
        <taxon>Erythroxylum</taxon>
    </lineage>
</organism>
<evidence type="ECO:0000256" key="7">
    <source>
        <dbReference type="ARBA" id="ARBA00022833"/>
    </source>
</evidence>
<comment type="caution">
    <text evidence="12">The sequence shown here is derived from an EMBL/GenBank/DDBJ whole genome shotgun (WGS) entry which is preliminary data.</text>
</comment>
<evidence type="ECO:0000256" key="8">
    <source>
        <dbReference type="ARBA" id="ARBA00023239"/>
    </source>
</evidence>
<evidence type="ECO:0000313" key="12">
    <source>
        <dbReference type="EMBL" id="KAJ8899555.1"/>
    </source>
</evidence>
<feature type="signal peptide" evidence="10">
    <location>
        <begin position="1"/>
        <end position="23"/>
    </location>
</feature>
<keyword evidence="6 10" id="KW-0479">Metal-binding</keyword>
<proteinExistence type="inferred from homology"/>
<keyword evidence="13" id="KW-1185">Reference proteome</keyword>
<dbReference type="InterPro" id="IPR018338">
    <property type="entry name" value="Carbonic_anhydrase_a-class_CS"/>
</dbReference>
<comment type="similarity">
    <text evidence="10">Belongs to the alpha-carbonic anhydrase family.</text>
</comment>
<dbReference type="Proteomes" id="UP001159364">
    <property type="component" value="Linkage Group LG08"/>
</dbReference>
<dbReference type="PROSITE" id="PS00162">
    <property type="entry name" value="ALPHA_CA_1"/>
    <property type="match status" value="1"/>
</dbReference>
<dbReference type="EMBL" id="JAIWQS010000008">
    <property type="protein sequence ID" value="KAJ8899555.1"/>
    <property type="molecule type" value="Genomic_DNA"/>
</dbReference>
<dbReference type="InterPro" id="IPR041891">
    <property type="entry name" value="Alpha_CA_prokaryot-like"/>
</dbReference>
<dbReference type="EC" id="4.2.1.1" evidence="5 10"/>
<dbReference type="InterPro" id="IPR001148">
    <property type="entry name" value="CA_dom"/>
</dbReference>
<dbReference type="InterPro" id="IPR036398">
    <property type="entry name" value="CA_dom_sf"/>
</dbReference>
<dbReference type="GO" id="GO:0006730">
    <property type="term" value="P:one-carbon metabolic process"/>
    <property type="evidence" value="ECO:0007669"/>
    <property type="project" value="TreeGrafter"/>
</dbReference>
<dbReference type="PANTHER" id="PTHR18952:SF236">
    <property type="entry name" value="ALPHA CARBONIC ANHYDRASE 1, CHLOROPLASTIC"/>
    <property type="match status" value="1"/>
</dbReference>
<evidence type="ECO:0000259" key="11">
    <source>
        <dbReference type="PROSITE" id="PS51144"/>
    </source>
</evidence>
<sequence length="267" mass="29852">MTPRISFSSLVLAFLLLVASANAAVISARFSYSGSTGPDKWGSLSSDYKTCDSGKAQSPIDIKKDDVKESDKYEPLNREYKSAKATLINNHFGLSVRYDGDCGGMTVGGKNYTLKQFHWHYPSEHLIDGKQYDAELHVVHMAEDGSISVVAILFEYGDSDPFVSKLRKGVEKMEEEKCKEDEESHIDLGNMSTKLLKKKSDKYYRYVGSLTTPPCAENVTWTVLAKVRKISEEQVKSLRAPLDEDCQNNSRPVQPLNGRTVELYSKS</sequence>
<protein>
    <recommendedName>
        <fullName evidence="5 10">Carbonic anhydrase</fullName>
        <ecNumber evidence="5 10">4.2.1.1</ecNumber>
    </recommendedName>
</protein>
<gene>
    <name evidence="12" type="ORF">K2173_018529</name>
</gene>
<evidence type="ECO:0000256" key="6">
    <source>
        <dbReference type="ARBA" id="ARBA00022723"/>
    </source>
</evidence>
<evidence type="ECO:0000256" key="1">
    <source>
        <dbReference type="ARBA" id="ARBA00001947"/>
    </source>
</evidence>
<dbReference type="GO" id="GO:0008270">
    <property type="term" value="F:zinc ion binding"/>
    <property type="evidence" value="ECO:0007669"/>
    <property type="project" value="UniProtKB-UniRule"/>
</dbReference>
<comment type="catalytic activity">
    <reaction evidence="9 10">
        <text>hydrogencarbonate + H(+) = CO2 + H2O</text>
        <dbReference type="Rhea" id="RHEA:10748"/>
        <dbReference type="ChEBI" id="CHEBI:15377"/>
        <dbReference type="ChEBI" id="CHEBI:15378"/>
        <dbReference type="ChEBI" id="CHEBI:16526"/>
        <dbReference type="ChEBI" id="CHEBI:17544"/>
        <dbReference type="EC" id="4.2.1.1"/>
    </reaction>
</comment>
<dbReference type="AlphaFoldDB" id="A0AAV8UAW3"/>
<dbReference type="InterPro" id="IPR023561">
    <property type="entry name" value="Carbonic_anhydrase_a-class"/>
</dbReference>
<evidence type="ECO:0000256" key="9">
    <source>
        <dbReference type="ARBA" id="ARBA00048348"/>
    </source>
</evidence>
<dbReference type="SUPFAM" id="SSF51069">
    <property type="entry name" value="Carbonic anhydrase"/>
    <property type="match status" value="1"/>
</dbReference>
<dbReference type="Gene3D" id="3.10.200.10">
    <property type="entry name" value="Alpha carbonic anhydrase"/>
    <property type="match status" value="1"/>
</dbReference>
<reference evidence="12 13" key="1">
    <citation type="submission" date="2021-09" db="EMBL/GenBank/DDBJ databases">
        <title>Genomic insights and catalytic innovation underlie evolution of tropane alkaloids biosynthesis.</title>
        <authorList>
            <person name="Wang Y.-J."/>
            <person name="Tian T."/>
            <person name="Huang J.-P."/>
            <person name="Huang S.-X."/>
        </authorList>
    </citation>
    <scope>NUCLEOTIDE SEQUENCE [LARGE SCALE GENOMIC DNA]</scope>
    <source>
        <strain evidence="12">KIB-2018</strain>
        <tissue evidence="12">Leaf</tissue>
    </source>
</reference>
<evidence type="ECO:0000256" key="10">
    <source>
        <dbReference type="RuleBase" id="RU367011"/>
    </source>
</evidence>
<dbReference type="GO" id="GO:0004089">
    <property type="term" value="F:carbonate dehydratase activity"/>
    <property type="evidence" value="ECO:0007669"/>
    <property type="project" value="UniProtKB-UniRule"/>
</dbReference>
<keyword evidence="8 10" id="KW-0456">Lyase</keyword>
<dbReference type="SMART" id="SM01057">
    <property type="entry name" value="Carb_anhydrase"/>
    <property type="match status" value="1"/>
</dbReference>
<feature type="chain" id="PRO_5043096446" description="Carbonic anhydrase" evidence="10">
    <location>
        <begin position="24"/>
        <end position="267"/>
    </location>
</feature>
<dbReference type="Pfam" id="PF00194">
    <property type="entry name" value="Carb_anhydrase"/>
    <property type="match status" value="1"/>
</dbReference>
<name>A0AAV8UAW3_9ROSI</name>
<comment type="cofactor">
    <cofactor evidence="1 10">
        <name>Zn(2+)</name>
        <dbReference type="ChEBI" id="CHEBI:29105"/>
    </cofactor>
</comment>
<evidence type="ECO:0000313" key="13">
    <source>
        <dbReference type="Proteomes" id="UP001159364"/>
    </source>
</evidence>
<comment type="function">
    <text evidence="2 10">Reversible hydration of carbon dioxide.</text>
</comment>
<comment type="similarity">
    <text evidence="4">Belongs to the alpha-class carbonic anhydrase family.</text>
</comment>
<evidence type="ECO:0000256" key="5">
    <source>
        <dbReference type="ARBA" id="ARBA00012925"/>
    </source>
</evidence>
<accession>A0AAV8UAW3</accession>
<keyword evidence="10" id="KW-0732">Signal</keyword>
<comment type="subcellular location">
    <subcellularLocation>
        <location evidence="3">Plastid</location>
        <location evidence="3">Chloroplast stroma</location>
    </subcellularLocation>
</comment>
<evidence type="ECO:0000256" key="3">
    <source>
        <dbReference type="ARBA" id="ARBA00004470"/>
    </source>
</evidence>
<dbReference type="CDD" id="cd03124">
    <property type="entry name" value="alpha_CA_prokaryotic_like"/>
    <property type="match status" value="1"/>
</dbReference>
<evidence type="ECO:0000256" key="4">
    <source>
        <dbReference type="ARBA" id="ARBA00006365"/>
    </source>
</evidence>
<evidence type="ECO:0000256" key="2">
    <source>
        <dbReference type="ARBA" id="ARBA00002904"/>
    </source>
</evidence>
<keyword evidence="7 10" id="KW-0862">Zinc</keyword>
<dbReference type="GO" id="GO:0009570">
    <property type="term" value="C:chloroplast stroma"/>
    <property type="evidence" value="ECO:0007669"/>
    <property type="project" value="UniProtKB-SubCell"/>
</dbReference>